<protein>
    <submittedName>
        <fullName evidence="8">L-lactate permease</fullName>
    </submittedName>
</protein>
<dbReference type="EMBL" id="DTIB01000039">
    <property type="protein sequence ID" value="HGB24788.1"/>
    <property type="molecule type" value="Genomic_DNA"/>
</dbReference>
<feature type="transmembrane region" description="Helical" evidence="7">
    <location>
        <begin position="447"/>
        <end position="467"/>
    </location>
</feature>
<evidence type="ECO:0000256" key="5">
    <source>
        <dbReference type="ARBA" id="ARBA00022989"/>
    </source>
</evidence>
<accession>A0A7C3SNC9</accession>
<feature type="transmembrane region" description="Helical" evidence="7">
    <location>
        <begin position="50"/>
        <end position="68"/>
    </location>
</feature>
<dbReference type="Pfam" id="PF02652">
    <property type="entry name" value="Lactate_perm"/>
    <property type="match status" value="2"/>
</dbReference>
<keyword evidence="5 7" id="KW-1133">Transmembrane helix</keyword>
<sequence length="470" mass="48986">MATPSPLLRVIFRYFFPCRRGVSLHALHGLAVILLPIAVIAVLRRGVVQASAVTLAYALAAYLLTNGHADLPGILANGLITGLQISSIIFTAIYFYNVQRGLGVEEELKRRIGSQGAPFLYIAVFFSGFVESFSGYGVPPAVVAPLLLSAGLDPFRATVSVVVGHTWAVPLASIGVPTAVLAALTEVDVGQLAAATVVSGSLSLAAIIALVSAKYLRQGAREILPAFALALLFALLGPVTKVYSAAVLGLVGLTLGLVLSGGLGRALETLVVLRYYLLLVLLLLASNLLGFGGLQYTFLVILAAALLSQFLERKFSRDALRRSISMTTRSIIAVVLFAVVAELVKRGGYMRSLALILAEVAGPLYALAVPIVGAVGAYATGSATTSNLIFSTLQKSYADAVGFDAVALLALQNVGGGLGGMVSPAKIAVAASTTGGKELEPRLFREGWKALSVVIFPQVLVAFLLLLGRG</sequence>
<comment type="caution">
    <text evidence="8">The sequence shown here is derived from an EMBL/GenBank/DDBJ whole genome shotgun (WGS) entry which is preliminary data.</text>
</comment>
<dbReference type="InterPro" id="IPR003804">
    <property type="entry name" value="Lactate_perm"/>
</dbReference>
<dbReference type="PANTHER" id="PTHR30003">
    <property type="entry name" value="L-LACTATE PERMEASE"/>
    <property type="match status" value="1"/>
</dbReference>
<dbReference type="GO" id="GO:0015295">
    <property type="term" value="F:solute:proton symporter activity"/>
    <property type="evidence" value="ECO:0007669"/>
    <property type="project" value="TreeGrafter"/>
</dbReference>
<keyword evidence="6 7" id="KW-0472">Membrane</keyword>
<keyword evidence="2" id="KW-0813">Transport</keyword>
<feature type="transmembrane region" description="Helical" evidence="7">
    <location>
        <begin position="245"/>
        <end position="263"/>
    </location>
</feature>
<evidence type="ECO:0000256" key="1">
    <source>
        <dbReference type="ARBA" id="ARBA00004651"/>
    </source>
</evidence>
<dbReference type="PANTHER" id="PTHR30003:SF0">
    <property type="entry name" value="GLYCOLATE PERMEASE GLCA-RELATED"/>
    <property type="match status" value="1"/>
</dbReference>
<gene>
    <name evidence="8" type="ORF">ENV88_01830</name>
</gene>
<dbReference type="AlphaFoldDB" id="A0A7C3SNC9"/>
<reference evidence="8" key="1">
    <citation type="journal article" date="2020" name="mSystems">
        <title>Genome- and Community-Level Interaction Insights into Carbon Utilization and Element Cycling Functions of Hydrothermarchaeota in Hydrothermal Sediment.</title>
        <authorList>
            <person name="Zhou Z."/>
            <person name="Liu Y."/>
            <person name="Xu W."/>
            <person name="Pan J."/>
            <person name="Luo Z.H."/>
            <person name="Li M."/>
        </authorList>
    </citation>
    <scope>NUCLEOTIDE SEQUENCE [LARGE SCALE GENOMIC DNA]</scope>
    <source>
        <strain evidence="8">SpSt-8</strain>
    </source>
</reference>
<name>A0A7C3SNC9_THEPE</name>
<feature type="transmembrane region" description="Helical" evidence="7">
    <location>
        <begin position="223"/>
        <end position="239"/>
    </location>
</feature>
<dbReference type="GO" id="GO:0005886">
    <property type="term" value="C:plasma membrane"/>
    <property type="evidence" value="ECO:0007669"/>
    <property type="project" value="UniProtKB-SubCell"/>
</dbReference>
<feature type="transmembrane region" description="Helical" evidence="7">
    <location>
        <begin position="326"/>
        <end position="344"/>
    </location>
</feature>
<keyword evidence="3" id="KW-1003">Cell membrane</keyword>
<feature type="transmembrane region" description="Helical" evidence="7">
    <location>
        <begin position="192"/>
        <end position="211"/>
    </location>
</feature>
<feature type="transmembrane region" description="Helical" evidence="7">
    <location>
        <begin position="74"/>
        <end position="98"/>
    </location>
</feature>
<feature type="transmembrane region" description="Helical" evidence="7">
    <location>
        <begin position="356"/>
        <end position="379"/>
    </location>
</feature>
<feature type="transmembrane region" description="Helical" evidence="7">
    <location>
        <begin position="275"/>
        <end position="306"/>
    </location>
</feature>
<evidence type="ECO:0000256" key="2">
    <source>
        <dbReference type="ARBA" id="ARBA00022448"/>
    </source>
</evidence>
<evidence type="ECO:0000313" key="8">
    <source>
        <dbReference type="EMBL" id="HGB24788.1"/>
    </source>
</evidence>
<evidence type="ECO:0000256" key="3">
    <source>
        <dbReference type="ARBA" id="ARBA00022475"/>
    </source>
</evidence>
<feature type="transmembrane region" description="Helical" evidence="7">
    <location>
        <begin position="22"/>
        <end position="43"/>
    </location>
</feature>
<organism evidence="8">
    <name type="scientific">Thermofilum pendens</name>
    <dbReference type="NCBI Taxonomy" id="2269"/>
    <lineage>
        <taxon>Archaea</taxon>
        <taxon>Thermoproteota</taxon>
        <taxon>Thermoprotei</taxon>
        <taxon>Thermofilales</taxon>
        <taxon>Thermofilaceae</taxon>
        <taxon>Thermofilum</taxon>
    </lineage>
</organism>
<evidence type="ECO:0000256" key="4">
    <source>
        <dbReference type="ARBA" id="ARBA00022692"/>
    </source>
</evidence>
<evidence type="ECO:0000256" key="7">
    <source>
        <dbReference type="SAM" id="Phobius"/>
    </source>
</evidence>
<proteinExistence type="predicted"/>
<keyword evidence="4 7" id="KW-0812">Transmembrane</keyword>
<evidence type="ECO:0000256" key="6">
    <source>
        <dbReference type="ARBA" id="ARBA00023136"/>
    </source>
</evidence>
<comment type="subcellular location">
    <subcellularLocation>
        <location evidence="1">Cell membrane</location>
        <topology evidence="1">Multi-pass membrane protein</topology>
    </subcellularLocation>
</comment>
<dbReference type="GO" id="GO:0015129">
    <property type="term" value="F:lactate transmembrane transporter activity"/>
    <property type="evidence" value="ECO:0007669"/>
    <property type="project" value="InterPro"/>
</dbReference>